<dbReference type="Pfam" id="PF01386">
    <property type="entry name" value="Ribosomal_L25p"/>
    <property type="match status" value="1"/>
</dbReference>
<feature type="compositionally biased region" description="Acidic residues" evidence="6">
    <location>
        <begin position="184"/>
        <end position="200"/>
    </location>
</feature>
<comment type="similarity">
    <text evidence="5">Belongs to the bacterial ribosomal protein bL25 family. CTC subfamily.</text>
</comment>
<dbReference type="InterPro" id="IPR020057">
    <property type="entry name" value="Ribosomal_bL25_b-dom"/>
</dbReference>
<feature type="region of interest" description="Disordered" evidence="6">
    <location>
        <begin position="171"/>
        <end position="213"/>
    </location>
</feature>
<evidence type="ECO:0000256" key="5">
    <source>
        <dbReference type="HAMAP-Rule" id="MF_01334"/>
    </source>
</evidence>
<dbReference type="InterPro" id="IPR011035">
    <property type="entry name" value="Ribosomal_bL25/Gln-tRNA_synth"/>
</dbReference>
<dbReference type="InterPro" id="IPR020930">
    <property type="entry name" value="Ribosomal_uL5_bac-type"/>
</dbReference>
<evidence type="ECO:0000256" key="1">
    <source>
        <dbReference type="ARBA" id="ARBA00022730"/>
    </source>
</evidence>
<dbReference type="PANTHER" id="PTHR33284:SF1">
    <property type="entry name" value="RIBOSOMAL PROTEIN L25_GLN-TRNA SYNTHETASE, ANTI-CODON-BINDING DOMAIN-CONTAINING PROTEIN"/>
    <property type="match status" value="1"/>
</dbReference>
<feature type="compositionally biased region" description="Basic and acidic residues" evidence="6">
    <location>
        <begin position="201"/>
        <end position="213"/>
    </location>
</feature>
<dbReference type="Pfam" id="PF14693">
    <property type="entry name" value="Ribosomal_TL5_C"/>
    <property type="match status" value="1"/>
</dbReference>
<organism evidence="9 10">
    <name type="scientific">Lentibacillus salicampi</name>
    <dbReference type="NCBI Taxonomy" id="175306"/>
    <lineage>
        <taxon>Bacteria</taxon>
        <taxon>Bacillati</taxon>
        <taxon>Bacillota</taxon>
        <taxon>Bacilli</taxon>
        <taxon>Bacillales</taxon>
        <taxon>Bacillaceae</taxon>
        <taxon>Lentibacillus</taxon>
    </lineage>
</organism>
<keyword evidence="2 5" id="KW-0694">RNA-binding</keyword>
<evidence type="ECO:0000256" key="2">
    <source>
        <dbReference type="ARBA" id="ARBA00022884"/>
    </source>
</evidence>
<dbReference type="CDD" id="cd00495">
    <property type="entry name" value="Ribosomal_L25_TL5_CTC"/>
    <property type="match status" value="1"/>
</dbReference>
<dbReference type="InterPro" id="IPR001021">
    <property type="entry name" value="Ribosomal_bL25_long"/>
</dbReference>
<sequence length="213" mass="23339">MAVKLNAAKRENLKKSATKEIRLEGNVPSVVYGKDKEPKTISVDSIELVKTVRDEGRNAIISLNIENESPVDVMLHEYQMDPLRDELIHADFYIVNMAEEMDVSVSLTLDGEPAGVKDGGVLQQPLYELQVRAKPADIPEVIAVDVAELGIGDTITVNDLPKADRYEITEEPDTTVATVVPPDTMDDLEEAPDENAEPELVDAKADDGEGKDE</sequence>
<protein>
    <recommendedName>
        <fullName evidence="5">Large ribosomal subunit protein bL25</fullName>
    </recommendedName>
    <alternativeName>
        <fullName evidence="5">General stress protein CTC</fullName>
    </alternativeName>
</protein>
<dbReference type="Gene3D" id="2.170.120.20">
    <property type="entry name" value="Ribosomal protein L25, beta domain"/>
    <property type="match status" value="1"/>
</dbReference>
<evidence type="ECO:0000313" key="9">
    <source>
        <dbReference type="EMBL" id="TFJ92999.1"/>
    </source>
</evidence>
<dbReference type="PANTHER" id="PTHR33284">
    <property type="entry name" value="RIBOSOMAL PROTEIN L25/GLN-TRNA SYNTHETASE, ANTI-CODON-BINDING DOMAIN-CONTAINING PROTEIN"/>
    <property type="match status" value="1"/>
</dbReference>
<dbReference type="InterPro" id="IPR029751">
    <property type="entry name" value="Ribosomal_L25_dom"/>
</dbReference>
<dbReference type="OrthoDB" id="9790002at2"/>
<keyword evidence="4 5" id="KW-0687">Ribonucleoprotein</keyword>
<keyword evidence="3 5" id="KW-0689">Ribosomal protein</keyword>
<name>A0A4Y9AAR2_9BACI</name>
<evidence type="ECO:0000259" key="8">
    <source>
        <dbReference type="Pfam" id="PF14693"/>
    </source>
</evidence>
<dbReference type="EMBL" id="SRHY01000012">
    <property type="protein sequence ID" value="TFJ92999.1"/>
    <property type="molecule type" value="Genomic_DNA"/>
</dbReference>
<feature type="domain" description="Large ribosomal subunit protein bL25 L25" evidence="7">
    <location>
        <begin position="5"/>
        <end position="92"/>
    </location>
</feature>
<evidence type="ECO:0000256" key="4">
    <source>
        <dbReference type="ARBA" id="ARBA00023274"/>
    </source>
</evidence>
<dbReference type="InterPro" id="IPR020056">
    <property type="entry name" value="Rbsml_bL25/Gln-tRNA_synth_N"/>
</dbReference>
<dbReference type="HAMAP" id="MF_01334">
    <property type="entry name" value="Ribosomal_bL25_CTC"/>
    <property type="match status" value="1"/>
</dbReference>
<dbReference type="Proteomes" id="UP000298484">
    <property type="component" value="Unassembled WGS sequence"/>
</dbReference>
<keyword evidence="10" id="KW-1185">Reference proteome</keyword>
<dbReference type="NCBIfam" id="TIGR00731">
    <property type="entry name" value="bL25_bact_ctc"/>
    <property type="match status" value="1"/>
</dbReference>
<dbReference type="AlphaFoldDB" id="A0A4Y9AAR2"/>
<dbReference type="GO" id="GO:0003735">
    <property type="term" value="F:structural constituent of ribosome"/>
    <property type="evidence" value="ECO:0007669"/>
    <property type="project" value="InterPro"/>
</dbReference>
<evidence type="ECO:0000259" key="7">
    <source>
        <dbReference type="Pfam" id="PF01386"/>
    </source>
</evidence>
<dbReference type="SUPFAM" id="SSF50715">
    <property type="entry name" value="Ribosomal protein L25-like"/>
    <property type="match status" value="1"/>
</dbReference>
<feature type="compositionally biased region" description="Low complexity" evidence="6">
    <location>
        <begin position="174"/>
        <end position="183"/>
    </location>
</feature>
<accession>A0A4Y9AAR2</accession>
<dbReference type="GO" id="GO:0006412">
    <property type="term" value="P:translation"/>
    <property type="evidence" value="ECO:0007669"/>
    <property type="project" value="UniProtKB-UniRule"/>
</dbReference>
<keyword evidence="1 5" id="KW-0699">rRNA-binding</keyword>
<comment type="function">
    <text evidence="5">This is one of the proteins that binds to the 5S RNA in the ribosome where it forms part of the central protuberance.</text>
</comment>
<evidence type="ECO:0000256" key="6">
    <source>
        <dbReference type="SAM" id="MobiDB-lite"/>
    </source>
</evidence>
<reference evidence="9 10" key="1">
    <citation type="submission" date="2019-03" db="EMBL/GenBank/DDBJ databases">
        <title>Genome sequence of Lentibacillus salicampi ATCC BAA-719.</title>
        <authorList>
            <person name="Maclea K.S."/>
            <person name="Simoes Junior M."/>
        </authorList>
    </citation>
    <scope>NUCLEOTIDE SEQUENCE [LARGE SCALE GENOMIC DNA]</scope>
    <source>
        <strain evidence="9 10">ATCC BAA-719</strain>
    </source>
</reference>
<comment type="subunit">
    <text evidence="5">Part of the 50S ribosomal subunit; part of the 5S rRNA/L5/L18/L25 subcomplex. Contacts the 5S rRNA. Binds to the 5S rRNA independently of L5 and L18.</text>
</comment>
<dbReference type="NCBIfam" id="NF004133">
    <property type="entry name" value="PRK05618.2-4"/>
    <property type="match status" value="1"/>
</dbReference>
<dbReference type="RefSeq" id="WP_135109913.1">
    <property type="nucleotide sequence ID" value="NZ_SRHY01000012.1"/>
</dbReference>
<feature type="domain" description="Large ribosomal subunit protein bL25 beta" evidence="8">
    <location>
        <begin position="101"/>
        <end position="182"/>
    </location>
</feature>
<gene>
    <name evidence="5" type="primary">rplY</name>
    <name evidence="5" type="synonym">ctc</name>
    <name evidence="9" type="ORF">E4U82_09225</name>
</gene>
<comment type="caution">
    <text evidence="9">The sequence shown here is derived from an EMBL/GenBank/DDBJ whole genome shotgun (WGS) entry which is preliminary data.</text>
</comment>
<dbReference type="Gene3D" id="2.40.240.10">
    <property type="entry name" value="Ribosomal Protein L25, Chain P"/>
    <property type="match status" value="1"/>
</dbReference>
<dbReference type="GO" id="GO:0022625">
    <property type="term" value="C:cytosolic large ribosomal subunit"/>
    <property type="evidence" value="ECO:0007669"/>
    <property type="project" value="TreeGrafter"/>
</dbReference>
<proteinExistence type="inferred from homology"/>
<evidence type="ECO:0000256" key="3">
    <source>
        <dbReference type="ARBA" id="ARBA00022980"/>
    </source>
</evidence>
<dbReference type="GO" id="GO:0008097">
    <property type="term" value="F:5S rRNA binding"/>
    <property type="evidence" value="ECO:0007669"/>
    <property type="project" value="InterPro"/>
</dbReference>
<dbReference type="InterPro" id="IPR037121">
    <property type="entry name" value="Ribosomal_bL25_C"/>
</dbReference>
<evidence type="ECO:0000313" key="10">
    <source>
        <dbReference type="Proteomes" id="UP000298484"/>
    </source>
</evidence>